<proteinExistence type="inferred from homology"/>
<dbReference type="Pfam" id="PF02463">
    <property type="entry name" value="SMC_N"/>
    <property type="match status" value="1"/>
</dbReference>
<dbReference type="Proteomes" id="UP000185557">
    <property type="component" value="Unassembled WGS sequence"/>
</dbReference>
<dbReference type="Pfam" id="PF13558">
    <property type="entry name" value="SbcC_Walker_B"/>
    <property type="match status" value="1"/>
</dbReference>
<feature type="coiled-coil region" evidence="9">
    <location>
        <begin position="521"/>
        <end position="555"/>
    </location>
</feature>
<dbReference type="GO" id="GO:0005524">
    <property type="term" value="F:ATP binding"/>
    <property type="evidence" value="ECO:0007669"/>
    <property type="project" value="UniProtKB-KW"/>
</dbReference>
<dbReference type="InterPro" id="IPR003395">
    <property type="entry name" value="RecF/RecN/SMC_N"/>
</dbReference>
<comment type="similarity">
    <text evidence="1">Belongs to the SMC family. SbcC subfamily.</text>
</comment>
<dbReference type="AlphaFoldDB" id="A0A1U7JAZ9"/>
<keyword evidence="8 9" id="KW-0175">Coiled coil</keyword>
<dbReference type="Gene3D" id="1.10.287.510">
    <property type="entry name" value="Helix hairpin bin"/>
    <property type="match status" value="1"/>
</dbReference>
<feature type="domain" description="Zinc-hook" evidence="11">
    <location>
        <begin position="478"/>
        <end position="528"/>
    </location>
</feature>
<comment type="caution">
    <text evidence="12">The sequence shown here is derived from an EMBL/GenBank/DDBJ whole genome shotgun (WGS) entry which is preliminary data.</text>
</comment>
<evidence type="ECO:0000256" key="2">
    <source>
        <dbReference type="ARBA" id="ARBA00011322"/>
    </source>
</evidence>
<keyword evidence="5" id="KW-0547">Nucleotide-binding</keyword>
<keyword evidence="4" id="KW-0479">Metal-binding</keyword>
<keyword evidence="6" id="KW-0862">Zinc</keyword>
<evidence type="ECO:0000256" key="1">
    <source>
        <dbReference type="ARBA" id="ARBA00006930"/>
    </source>
</evidence>
<evidence type="ECO:0000256" key="7">
    <source>
        <dbReference type="ARBA" id="ARBA00022840"/>
    </source>
</evidence>
<evidence type="ECO:0000256" key="5">
    <source>
        <dbReference type="ARBA" id="ARBA00022741"/>
    </source>
</evidence>
<dbReference type="PANTHER" id="PTHR32114:SF2">
    <property type="entry name" value="ABC TRANSPORTER ABCH.3"/>
    <property type="match status" value="1"/>
</dbReference>
<comment type="subunit">
    <text evidence="2">Heterodimer of SbcC and SbcD.</text>
</comment>
<gene>
    <name evidence="12" type="ORF">NIES30_02235</name>
</gene>
<organism evidence="12 13">
    <name type="scientific">Phormidium tenue NIES-30</name>
    <dbReference type="NCBI Taxonomy" id="549789"/>
    <lineage>
        <taxon>Bacteria</taxon>
        <taxon>Bacillati</taxon>
        <taxon>Cyanobacteriota</taxon>
        <taxon>Cyanophyceae</taxon>
        <taxon>Oscillatoriophycideae</taxon>
        <taxon>Oscillatoriales</taxon>
        <taxon>Oscillatoriaceae</taxon>
        <taxon>Phormidium</taxon>
    </lineage>
</organism>
<evidence type="ECO:0000313" key="13">
    <source>
        <dbReference type="Proteomes" id="UP000185557"/>
    </source>
</evidence>
<feature type="coiled-coil region" evidence="9">
    <location>
        <begin position="297"/>
        <end position="363"/>
    </location>
</feature>
<evidence type="ECO:0000256" key="9">
    <source>
        <dbReference type="SAM" id="Coils"/>
    </source>
</evidence>
<evidence type="ECO:0000256" key="8">
    <source>
        <dbReference type="ARBA" id="ARBA00023054"/>
    </source>
</evidence>
<feature type="coiled-coil region" evidence="9">
    <location>
        <begin position="807"/>
        <end position="834"/>
    </location>
</feature>
<dbReference type="RefSeq" id="WP_073606735.1">
    <property type="nucleotide sequence ID" value="NZ_MRCG01000001.1"/>
</dbReference>
<dbReference type="OrthoDB" id="9795626at2"/>
<dbReference type="SUPFAM" id="SSF75712">
    <property type="entry name" value="Rad50 coiled-coil Zn hook"/>
    <property type="match status" value="1"/>
</dbReference>
<protein>
    <recommendedName>
        <fullName evidence="3">Nuclease SbcCD subunit C</fullName>
    </recommendedName>
</protein>
<name>A0A1U7JAZ9_9CYAN</name>
<evidence type="ECO:0000256" key="3">
    <source>
        <dbReference type="ARBA" id="ARBA00013368"/>
    </source>
</evidence>
<dbReference type="STRING" id="549789.NIES30_02235"/>
<keyword evidence="7" id="KW-0067">ATP-binding</keyword>
<dbReference type="Pfam" id="PF04423">
    <property type="entry name" value="Rad50_zn_hook"/>
    <property type="match status" value="1"/>
</dbReference>
<evidence type="ECO:0000259" key="10">
    <source>
        <dbReference type="Pfam" id="PF02463"/>
    </source>
</evidence>
<keyword evidence="13" id="KW-1185">Reference proteome</keyword>
<dbReference type="EMBL" id="MRCG01000001">
    <property type="protein sequence ID" value="OKH50923.1"/>
    <property type="molecule type" value="Genomic_DNA"/>
</dbReference>
<dbReference type="InterPro" id="IPR013134">
    <property type="entry name" value="Zn_hook_RAD50"/>
</dbReference>
<dbReference type="GO" id="GO:0046872">
    <property type="term" value="F:metal ion binding"/>
    <property type="evidence" value="ECO:0007669"/>
    <property type="project" value="UniProtKB-KW"/>
</dbReference>
<feature type="domain" description="RecF/RecN/SMC N-terminal" evidence="10">
    <location>
        <begin position="4"/>
        <end position="91"/>
    </location>
</feature>
<evidence type="ECO:0000256" key="4">
    <source>
        <dbReference type="ARBA" id="ARBA00022723"/>
    </source>
</evidence>
<accession>A0A1U7JAZ9</accession>
<dbReference type="InterPro" id="IPR027417">
    <property type="entry name" value="P-loop_NTPase"/>
</dbReference>
<dbReference type="Gene3D" id="3.40.50.300">
    <property type="entry name" value="P-loop containing nucleotide triphosphate hydrolases"/>
    <property type="match status" value="2"/>
</dbReference>
<feature type="coiled-coil region" evidence="9">
    <location>
        <begin position="738"/>
        <end position="779"/>
    </location>
</feature>
<dbReference type="SUPFAM" id="SSF52540">
    <property type="entry name" value="P-loop containing nucleoside triphosphate hydrolases"/>
    <property type="match status" value="2"/>
</dbReference>
<feature type="coiled-coil region" evidence="9">
    <location>
        <begin position="640"/>
        <end position="674"/>
    </location>
</feature>
<reference evidence="12 13" key="1">
    <citation type="submission" date="2016-11" db="EMBL/GenBank/DDBJ databases">
        <title>Draft Genome Sequences of Nine Cyanobacterial Strains from Diverse Habitats.</title>
        <authorList>
            <person name="Zhu T."/>
            <person name="Hou S."/>
            <person name="Lu X."/>
            <person name="Hess W.R."/>
        </authorList>
    </citation>
    <scope>NUCLEOTIDE SEQUENCE [LARGE SCALE GENOMIC DNA]</scope>
    <source>
        <strain evidence="12 13">NIES-30</strain>
    </source>
</reference>
<dbReference type="PANTHER" id="PTHR32114">
    <property type="entry name" value="ABC TRANSPORTER ABCH.3"/>
    <property type="match status" value="1"/>
</dbReference>
<evidence type="ECO:0000256" key="6">
    <source>
        <dbReference type="ARBA" id="ARBA00022833"/>
    </source>
</evidence>
<sequence>MIPKHIALKNFLSYRDASLDFNGLHVVCVAGPNGAGKSSLLEAIAWALWGQSRVAADDDIIHQGEMEAQVTFQFHQGDHTYRVIRSRHRSQGTSLEFQVHTEEGWRVLTQRGVRATQLLICRHLRLDYDTFINSAYLRQGGADDFMLKRPGDRKQILANLLKLHQYDHLAEGAKEQARQAKAEATLRQTQLDELTAALADYEPTLQRQAQFQQTLHDIDQAQERDRQRQQQLRTLEHTHSACNQQLQMQRQQRQHLTALLHQTETSLAALTREQHQHDRRLAQAAEIETGLAELAALEAEDAQLNQHFQRYQALEAQRQSLEAEWQAQSAETRTRLGQTQLQLAALQAQIADLDAALLQSEAVDAARQQFLIAKARLKHLDALQLQSEPLQQRRRQLESGLQQAQTRLQTRLEELAAAAQQLQQDQGNPPELVATAQEVSKTLSYLEQRRAYQEKVREKGLERRSVMEVLQSNQRACETQIAQIGQKLGMLAQPEAVCPLCDRALKPHHRALVEGRHRQHQQELQEEIWVIREQLAVSEREIQVLRQEYRAVEAELEAYAPVLQKQGQLTAEMASQATVHERLQVLEAEQQRLEQSLTENQYALDLRTELHQINNTLAQLAYDDRDHALTRGQVNRLRWAEIKHHELTQARRRRQQLERRQQQLEADQIALETELTQLQVGTQGQALAAAQAALEQLSYRIDHHQQVRQSLLAAQVWRQRHRELEAARQQQPQRQIQIEGLQAQERQQRQELEQLSVAIATLEEQHQALAYDADALEQLERAIATRQYQRDALLAQLGALGQARQHLDDLHQGLAQKQQELAAVRQRQRVYQELAQAFGHNGIQALMIENLLPQLEAETNNLLGRLSAHQLHVQFATQRATKRGQGVIDTLDILIADSRGTRPYETYSGGEAFRVNFALRLALARLLAQRSGLALQLLIIDEGFGTQDQQGCDRLIAAINAIAADFACILTVTHIPHFRAAFQTRIDVTKTAQGSQLSFSA</sequence>
<evidence type="ECO:0000313" key="12">
    <source>
        <dbReference type="EMBL" id="OKH50923.1"/>
    </source>
</evidence>
<evidence type="ECO:0000259" key="11">
    <source>
        <dbReference type="Pfam" id="PF04423"/>
    </source>
</evidence>